<proteinExistence type="predicted"/>
<evidence type="ECO:0008006" key="4">
    <source>
        <dbReference type="Google" id="ProtNLM"/>
    </source>
</evidence>
<protein>
    <recommendedName>
        <fullName evidence="4">VCBS repeat-containing protein</fullName>
    </recommendedName>
</protein>
<keyword evidence="3" id="KW-1185">Reference proteome</keyword>
<feature type="signal peptide" evidence="1">
    <location>
        <begin position="1"/>
        <end position="25"/>
    </location>
</feature>
<organism evidence="2 3">
    <name type="scientific">Marinihelvus fidelis</name>
    <dbReference type="NCBI Taxonomy" id="2613842"/>
    <lineage>
        <taxon>Bacteria</taxon>
        <taxon>Pseudomonadati</taxon>
        <taxon>Pseudomonadota</taxon>
        <taxon>Gammaproteobacteria</taxon>
        <taxon>Chromatiales</taxon>
        <taxon>Wenzhouxiangellaceae</taxon>
        <taxon>Marinihelvus</taxon>
    </lineage>
</organism>
<dbReference type="AlphaFoldDB" id="A0A5N0TEX4"/>
<dbReference type="EMBL" id="VYXP01000002">
    <property type="protein sequence ID" value="KAA9133128.1"/>
    <property type="molecule type" value="Genomic_DNA"/>
</dbReference>
<evidence type="ECO:0000313" key="2">
    <source>
        <dbReference type="EMBL" id="KAA9133128.1"/>
    </source>
</evidence>
<sequence length="359" mass="37654">MTAVSISSRIGIVLACAAFSATAFAQATFVDDSGSLVSDDFLGLGAYASGSFVAPPLSLASDGGLNVNISKFVTDSQSGVTTESNADLFAAVQGSTWPGNFDSPDAVLATYDFSDDALSLEFSDFGGEGVCTFGLEIDSQSSMAGSATFTAQIEAFDSDGVSLGVFTAESDAVGVTRFVGLESPEAMHAVRVSVVAVGSQPIVGTMGLFAVNSPAFAACETEPEEPEVAEVGVDIRPLSSHNLINTCSSLQVPVALLSTEEYDVLDPETGLDWDTVMLEDAPVATIGWFTQYPLCAGLDANGDGMKDLVCLFKQSDIDSLETTDTEASVVAVSWDEQVFEGVDSVNVVHKCPRRWSWWR</sequence>
<comment type="caution">
    <text evidence="2">The sequence shown here is derived from an EMBL/GenBank/DDBJ whole genome shotgun (WGS) entry which is preliminary data.</text>
</comment>
<dbReference type="Proteomes" id="UP000325372">
    <property type="component" value="Unassembled WGS sequence"/>
</dbReference>
<feature type="chain" id="PRO_5024328123" description="VCBS repeat-containing protein" evidence="1">
    <location>
        <begin position="26"/>
        <end position="359"/>
    </location>
</feature>
<accession>A0A5N0TEX4</accession>
<name>A0A5N0TEX4_9GAMM</name>
<keyword evidence="1" id="KW-0732">Signal</keyword>
<gene>
    <name evidence="2" type="ORF">F3N42_01850</name>
</gene>
<reference evidence="2 3" key="1">
    <citation type="submission" date="2019-09" db="EMBL/GenBank/DDBJ databases">
        <title>Wenzhouxiangella sp. Genome sequencing and assembly.</title>
        <authorList>
            <person name="Zhang R."/>
        </authorList>
    </citation>
    <scope>NUCLEOTIDE SEQUENCE [LARGE SCALE GENOMIC DNA]</scope>
    <source>
        <strain evidence="2 3">W260</strain>
    </source>
</reference>
<evidence type="ECO:0000313" key="3">
    <source>
        <dbReference type="Proteomes" id="UP000325372"/>
    </source>
</evidence>
<dbReference type="RefSeq" id="WP_150862689.1">
    <property type="nucleotide sequence ID" value="NZ_VYXP01000002.1"/>
</dbReference>
<evidence type="ECO:0000256" key="1">
    <source>
        <dbReference type="SAM" id="SignalP"/>
    </source>
</evidence>